<protein>
    <submittedName>
        <fullName evidence="2">Uncharacterized protein</fullName>
    </submittedName>
</protein>
<feature type="region of interest" description="Disordered" evidence="1">
    <location>
        <begin position="40"/>
        <end position="77"/>
    </location>
</feature>
<evidence type="ECO:0000256" key="1">
    <source>
        <dbReference type="SAM" id="MobiDB-lite"/>
    </source>
</evidence>
<accession>A0A8D8QZK8</accession>
<dbReference type="AlphaFoldDB" id="A0A8D8QZK8"/>
<proteinExistence type="predicted"/>
<name>A0A8D8QZK8_9HEMI</name>
<organism evidence="2">
    <name type="scientific">Cacopsylla melanoneura</name>
    <dbReference type="NCBI Taxonomy" id="428564"/>
    <lineage>
        <taxon>Eukaryota</taxon>
        <taxon>Metazoa</taxon>
        <taxon>Ecdysozoa</taxon>
        <taxon>Arthropoda</taxon>
        <taxon>Hexapoda</taxon>
        <taxon>Insecta</taxon>
        <taxon>Pterygota</taxon>
        <taxon>Neoptera</taxon>
        <taxon>Paraneoptera</taxon>
        <taxon>Hemiptera</taxon>
        <taxon>Sternorrhyncha</taxon>
        <taxon>Psylloidea</taxon>
        <taxon>Psyllidae</taxon>
        <taxon>Psyllinae</taxon>
        <taxon>Cacopsylla</taxon>
    </lineage>
</organism>
<dbReference type="EMBL" id="HBUF01114768">
    <property type="protein sequence ID" value="CAG6640966.1"/>
    <property type="molecule type" value="Transcribed_RNA"/>
</dbReference>
<dbReference type="EMBL" id="HBUF01114767">
    <property type="protein sequence ID" value="CAG6640960.1"/>
    <property type="molecule type" value="Transcribed_RNA"/>
</dbReference>
<evidence type="ECO:0000313" key="2">
    <source>
        <dbReference type="EMBL" id="CAG6640966.1"/>
    </source>
</evidence>
<dbReference type="EMBL" id="HBUF01114766">
    <property type="protein sequence ID" value="CAG6640954.1"/>
    <property type="molecule type" value="Transcribed_RNA"/>
</dbReference>
<sequence length="119" mass="13115">MMSPPGFPSLELSMKERGRCDLLSSPLSLKRKWCLIRSTSPRSRRRKAGPNRTRWTSCGPSSKRWMRQSRSWPLTDSAGPILSPSALPISAKQPSCGTRTPVNLCTMLSCGLTRGPTPS</sequence>
<reference evidence="2" key="1">
    <citation type="submission" date="2021-05" db="EMBL/GenBank/DDBJ databases">
        <authorList>
            <person name="Alioto T."/>
            <person name="Alioto T."/>
            <person name="Gomez Garrido J."/>
        </authorList>
    </citation>
    <scope>NUCLEOTIDE SEQUENCE</scope>
</reference>